<dbReference type="STRING" id="31246.A0A183P371"/>
<name>A0A183P371_9TREM</name>
<accession>A0A183P371</accession>
<dbReference type="Proteomes" id="UP000269396">
    <property type="component" value="Unassembled WGS sequence"/>
</dbReference>
<proteinExistence type="predicted"/>
<organism evidence="1 2">
    <name type="scientific">Schistosoma mattheei</name>
    <dbReference type="NCBI Taxonomy" id="31246"/>
    <lineage>
        <taxon>Eukaryota</taxon>
        <taxon>Metazoa</taxon>
        <taxon>Spiralia</taxon>
        <taxon>Lophotrochozoa</taxon>
        <taxon>Platyhelminthes</taxon>
        <taxon>Trematoda</taxon>
        <taxon>Digenea</taxon>
        <taxon>Strigeidida</taxon>
        <taxon>Schistosomatoidea</taxon>
        <taxon>Schistosomatidae</taxon>
        <taxon>Schistosoma</taxon>
    </lineage>
</organism>
<protein>
    <submittedName>
        <fullName evidence="1">Uncharacterized protein</fullName>
    </submittedName>
</protein>
<reference evidence="1 2" key="1">
    <citation type="submission" date="2018-11" db="EMBL/GenBank/DDBJ databases">
        <authorList>
            <consortium name="Pathogen Informatics"/>
        </authorList>
    </citation>
    <scope>NUCLEOTIDE SEQUENCE [LARGE SCALE GENOMIC DNA]</scope>
    <source>
        <strain>Denwood</strain>
        <strain evidence="2">Zambia</strain>
    </source>
</reference>
<evidence type="ECO:0000313" key="2">
    <source>
        <dbReference type="Proteomes" id="UP000269396"/>
    </source>
</evidence>
<dbReference type="EMBL" id="UZAL01029195">
    <property type="protein sequence ID" value="VDP46569.1"/>
    <property type="molecule type" value="Genomic_DNA"/>
</dbReference>
<sequence>MLIKLSPILRGHLTLLKVPRLVNSPESLKVQNPEESNADVDGINPLKNVDLDLTLSSCADDEWDNTVQIPVSATPRNLRKLKHRYHEHHDVYALQSILNLTDINASSKRKYFMNIENKALGNKSPNLSILWLSKSRVKSNSLGTTKFLVVNGSIDDDADTIDEQFSQHFLQWYNTEIETSINIYPILTFRHLPKIDFIPPTSSRP</sequence>
<gene>
    <name evidence="1" type="ORF">SMTD_LOCUS8808</name>
</gene>
<keyword evidence="2" id="KW-1185">Reference proteome</keyword>
<evidence type="ECO:0000313" key="1">
    <source>
        <dbReference type="EMBL" id="VDP46569.1"/>
    </source>
</evidence>
<dbReference type="AlphaFoldDB" id="A0A183P371"/>